<dbReference type="Gene3D" id="6.10.320.10">
    <property type="match status" value="1"/>
</dbReference>
<evidence type="ECO:0008006" key="4">
    <source>
        <dbReference type="Google" id="ProtNLM"/>
    </source>
</evidence>
<evidence type="ECO:0000256" key="1">
    <source>
        <dbReference type="SAM" id="Coils"/>
    </source>
</evidence>
<sequence length="153" mass="17507">MRLAEALSRRSYVATRMAELRKRANSNAQHQEGTDPIEDPHALLAEYEELTAEFETLVRRINATNMTTELSPGVTLTDALAQRDSLRARHRMYTELADAATAPARRYSRSEIRQLPSVDVRELRQKADDVARQLRELDSRVQELNWATEVGEE</sequence>
<dbReference type="NCBIfam" id="NF038048">
    <property type="entry name" value="DIP1984_fam"/>
    <property type="match status" value="1"/>
</dbReference>
<gene>
    <name evidence="2" type="ORF">EFW17_16735</name>
</gene>
<keyword evidence="3" id="KW-1185">Reference proteome</keyword>
<accession>A0A3N0E5M6</accession>
<dbReference type="RefSeq" id="WP_123202351.1">
    <property type="nucleotide sequence ID" value="NZ_RJMB01000018.1"/>
</dbReference>
<dbReference type="AlphaFoldDB" id="A0A3N0E5M6"/>
<proteinExistence type="predicted"/>
<name>A0A3N0E5M6_9ACTN</name>
<feature type="coiled-coil region" evidence="1">
    <location>
        <begin position="120"/>
        <end position="147"/>
    </location>
</feature>
<keyword evidence="1" id="KW-0175">Coiled coil</keyword>
<dbReference type="Proteomes" id="UP000269198">
    <property type="component" value="Unassembled WGS sequence"/>
</dbReference>
<evidence type="ECO:0000313" key="2">
    <source>
        <dbReference type="EMBL" id="RNL83150.1"/>
    </source>
</evidence>
<dbReference type="CDD" id="cd12208">
    <property type="entry name" value="DIP1984-like"/>
    <property type="match status" value="1"/>
</dbReference>
<dbReference type="Pfam" id="PF20935">
    <property type="entry name" value="DUF6847"/>
    <property type="match status" value="1"/>
</dbReference>
<dbReference type="EMBL" id="RJMB01000018">
    <property type="protein sequence ID" value="RNL83150.1"/>
    <property type="molecule type" value="Genomic_DNA"/>
</dbReference>
<dbReference type="OrthoDB" id="3730241at2"/>
<comment type="caution">
    <text evidence="2">The sequence shown here is derived from an EMBL/GenBank/DDBJ whole genome shotgun (WGS) entry which is preliminary data.</text>
</comment>
<organism evidence="2 3">
    <name type="scientific">Halostreptopolyspora alba</name>
    <dbReference type="NCBI Taxonomy" id="2487137"/>
    <lineage>
        <taxon>Bacteria</taxon>
        <taxon>Bacillati</taxon>
        <taxon>Actinomycetota</taxon>
        <taxon>Actinomycetes</taxon>
        <taxon>Streptosporangiales</taxon>
        <taxon>Nocardiopsidaceae</taxon>
        <taxon>Halostreptopolyspora</taxon>
    </lineage>
</organism>
<protein>
    <recommendedName>
        <fullName evidence="4">DIP1984 family protein</fullName>
    </recommendedName>
</protein>
<dbReference type="InterPro" id="IPR047741">
    <property type="entry name" value="DIP1984-like"/>
</dbReference>
<evidence type="ECO:0000313" key="3">
    <source>
        <dbReference type="Proteomes" id="UP000269198"/>
    </source>
</evidence>
<reference evidence="2 3" key="1">
    <citation type="submission" date="2018-11" db="EMBL/GenBank/DDBJ databases">
        <title>The genome draft of YIM 96095.</title>
        <authorList>
            <person name="Tang S.-K."/>
            <person name="Chunyu W.-X."/>
            <person name="Feng Y.-Z."/>
        </authorList>
    </citation>
    <scope>NUCLEOTIDE SEQUENCE [LARGE SCALE GENOMIC DNA]</scope>
    <source>
        <strain evidence="2 3">YIM 96095</strain>
    </source>
</reference>